<dbReference type="PANTHER" id="PTHR11712:SF322">
    <property type="entry name" value="POLYKETIDE BETA-KETOACYL SYNTHASE 2-RELATED"/>
    <property type="match status" value="1"/>
</dbReference>
<protein>
    <submittedName>
        <fullName evidence="6">Putative Actinorhodin polyketide beta-ketoacyl synthase 2</fullName>
        <ecNumber evidence="6">2.3.1.-</ecNumber>
    </submittedName>
</protein>
<dbReference type="GO" id="GO:0004315">
    <property type="term" value="F:3-oxoacyl-[acyl-carrier-protein] synthase activity"/>
    <property type="evidence" value="ECO:0007669"/>
    <property type="project" value="TreeGrafter"/>
</dbReference>
<dbReference type="Gene3D" id="3.40.47.10">
    <property type="match status" value="2"/>
</dbReference>
<evidence type="ECO:0000313" key="6">
    <source>
        <dbReference type="EMBL" id="SNQ46491.1"/>
    </source>
</evidence>
<dbReference type="AlphaFoldDB" id="A0A2I2KLE3"/>
<keyword evidence="3 6" id="KW-0012">Acyltransferase</keyword>
<keyword evidence="7" id="KW-1185">Reference proteome</keyword>
<dbReference type="InterPro" id="IPR000794">
    <property type="entry name" value="Beta-ketoacyl_synthase"/>
</dbReference>
<reference evidence="6 7" key="1">
    <citation type="submission" date="2017-06" db="EMBL/GenBank/DDBJ databases">
        <authorList>
            <person name="Kim H.J."/>
            <person name="Triplett B.A."/>
        </authorList>
    </citation>
    <scope>NUCLEOTIDE SEQUENCE [LARGE SCALE GENOMIC DNA]</scope>
    <source>
        <strain evidence="6">FRACA_ARgP5</strain>
    </source>
</reference>
<dbReference type="CDD" id="cd00832">
    <property type="entry name" value="CLF"/>
    <property type="match status" value="1"/>
</dbReference>
<keyword evidence="2 4" id="KW-0808">Transferase</keyword>
<evidence type="ECO:0000256" key="4">
    <source>
        <dbReference type="RuleBase" id="RU003694"/>
    </source>
</evidence>
<sequence length="420" mass="43350">MTTLVTGIGVVAPNGLGADDFWAATLAGRGALSPVRRFDARDYPARLAGEVPGFDAAAYLPSRLLPQTDHMTRLALVAADWALADAGVGPDTYDPYDMGVITASSAGGFEFGQRELRNLWSQGSEYVSAYQAFAWFYAVNTGQISIRHQMKGPSGVVVTDQAGGLDALAQAHRQLVRGSRLIVSGGVDGSLCPWGWVAQLAGGRLSTSADPDRAFQPFDDAAAGHVPGEGGAILVLEDAGAAAERGAPRVYGELAGYAATFDPLPGSGRPPGLRRAIEGALDAAGVEPAEIDIVFADAAAVPELDQVESDAITAVFGPGAVPVTAPKTMTGRLYAGGGALDVVAALLAIRDGVVPPTVNVERAARHRLDLVTSRARPMTVSRALVLARGHGGFNSALVVRAAPGTSRHANEEVHDATDSG</sequence>
<organism evidence="6 7">
    <name type="scientific">Frankia canadensis</name>
    <dbReference type="NCBI Taxonomy" id="1836972"/>
    <lineage>
        <taxon>Bacteria</taxon>
        <taxon>Bacillati</taxon>
        <taxon>Actinomycetota</taxon>
        <taxon>Actinomycetes</taxon>
        <taxon>Frankiales</taxon>
        <taxon>Frankiaceae</taxon>
        <taxon>Frankia</taxon>
    </lineage>
</organism>
<dbReference type="EMBL" id="FZMO01000048">
    <property type="protein sequence ID" value="SNQ46491.1"/>
    <property type="molecule type" value="Genomic_DNA"/>
</dbReference>
<comment type="similarity">
    <text evidence="1 4">Belongs to the thiolase-like superfamily. Beta-ketoacyl-ACP synthases family.</text>
</comment>
<dbReference type="InterPro" id="IPR016039">
    <property type="entry name" value="Thiolase-like"/>
</dbReference>
<dbReference type="GO" id="GO:0006633">
    <property type="term" value="P:fatty acid biosynthetic process"/>
    <property type="evidence" value="ECO:0007669"/>
    <property type="project" value="TreeGrafter"/>
</dbReference>
<dbReference type="RefSeq" id="WP_101830503.1">
    <property type="nucleotide sequence ID" value="NZ_FZMO01000048.1"/>
</dbReference>
<dbReference type="Proteomes" id="UP000234331">
    <property type="component" value="Unassembled WGS sequence"/>
</dbReference>
<evidence type="ECO:0000256" key="3">
    <source>
        <dbReference type="ARBA" id="ARBA00023315"/>
    </source>
</evidence>
<evidence type="ECO:0000259" key="5">
    <source>
        <dbReference type="PROSITE" id="PS52004"/>
    </source>
</evidence>
<feature type="domain" description="Ketosynthase family 3 (KS3)" evidence="5">
    <location>
        <begin position="1"/>
        <end position="401"/>
    </location>
</feature>
<dbReference type="PANTHER" id="PTHR11712">
    <property type="entry name" value="POLYKETIDE SYNTHASE-RELATED"/>
    <property type="match status" value="1"/>
</dbReference>
<dbReference type="InterPro" id="IPR014031">
    <property type="entry name" value="Ketoacyl_synth_C"/>
</dbReference>
<name>A0A2I2KLE3_9ACTN</name>
<dbReference type="Pfam" id="PF02801">
    <property type="entry name" value="Ketoacyl-synt_C"/>
    <property type="match status" value="1"/>
</dbReference>
<evidence type="ECO:0000256" key="1">
    <source>
        <dbReference type="ARBA" id="ARBA00008467"/>
    </source>
</evidence>
<dbReference type="Pfam" id="PF00109">
    <property type="entry name" value="ketoacyl-synt"/>
    <property type="match status" value="1"/>
</dbReference>
<dbReference type="PROSITE" id="PS52004">
    <property type="entry name" value="KS3_2"/>
    <property type="match status" value="1"/>
</dbReference>
<dbReference type="SUPFAM" id="SSF53901">
    <property type="entry name" value="Thiolase-like"/>
    <property type="match status" value="2"/>
</dbReference>
<dbReference type="InterPro" id="IPR014030">
    <property type="entry name" value="Ketoacyl_synth_N"/>
</dbReference>
<proteinExistence type="inferred from homology"/>
<evidence type="ECO:0000256" key="2">
    <source>
        <dbReference type="ARBA" id="ARBA00022679"/>
    </source>
</evidence>
<accession>A0A2I2KLE3</accession>
<dbReference type="OrthoDB" id="416758at2"/>
<evidence type="ECO:0000313" key="7">
    <source>
        <dbReference type="Proteomes" id="UP000234331"/>
    </source>
</evidence>
<dbReference type="EC" id="2.3.1.-" evidence="6"/>
<dbReference type="InterPro" id="IPR020841">
    <property type="entry name" value="PKS_Beta-ketoAc_synthase_dom"/>
</dbReference>
<gene>
    <name evidence="6" type="ORF">FRACA_1410010</name>
</gene>